<keyword evidence="2" id="KW-1133">Transmembrane helix</keyword>
<protein>
    <submittedName>
        <fullName evidence="3">Uncharacterized protein</fullName>
    </submittedName>
</protein>
<reference evidence="3 4" key="1">
    <citation type="journal article" date="2019" name="Sci. Rep.">
        <title>Extended insight into the Mycobacterium chelonae-abscessus complex through whole genome sequencing of Mycobacterium salmoniphilum outbreak and Mycobacterium salmoniphilum-like strains.</title>
        <authorList>
            <person name="Behra P.R.K."/>
            <person name="Das S."/>
            <person name="Pettersson B.M.F."/>
            <person name="Shirreff L."/>
            <person name="DuCote T."/>
            <person name="Jacobsson K.G."/>
            <person name="Ennis D.G."/>
            <person name="Kirsebom L.A."/>
        </authorList>
    </citation>
    <scope>NUCLEOTIDE SEQUENCE [LARGE SCALE GENOMIC DNA]</scope>
    <source>
        <strain evidence="3 4">CCUG 60884</strain>
    </source>
</reference>
<evidence type="ECO:0000256" key="2">
    <source>
        <dbReference type="SAM" id="Phobius"/>
    </source>
</evidence>
<dbReference type="RefSeq" id="WP_234880973.1">
    <property type="nucleotide sequence ID" value="NZ_PECL01000008.1"/>
</dbReference>
<keyword evidence="2" id="KW-0472">Membrane</keyword>
<keyword evidence="2" id="KW-0812">Transmembrane</keyword>
<dbReference type="EMBL" id="PECL01000008">
    <property type="protein sequence ID" value="TEA03942.1"/>
    <property type="molecule type" value="Genomic_DNA"/>
</dbReference>
<sequence length="318" mass="34581">MPAEEASEEPARPSADAPGKLDAPAAPAAQDPPDPVSILRPVIAVITTVGTPLTMITALLLYFGWARSDAQSQWMGIEVSLFRFTTQDYVLRSISTLYLPILAMAVIGIAWLAVHRTLTEKIERDGMTDTIRVICRLTMLGGLGVAILGVMMPALTRTWEPGTVVWPLMIATGTALAVYGRHLSRQGQERTRPRNAIARPQDVLEAVLIGIVIAAAMFWAVQGYADIVGRGYAQRYENSVSSLPRATAVSESPLGIDSAVVRTEEITTGPKTLYRTTGLRLLAESGGRLFLMTEGWTVRNGSIIVLDEDQSVHWQFSH</sequence>
<feature type="transmembrane region" description="Helical" evidence="2">
    <location>
        <begin position="42"/>
        <end position="65"/>
    </location>
</feature>
<name>A0A4R8SU08_9MYCO</name>
<gene>
    <name evidence="3" type="ORF">CCUG60884_02804</name>
</gene>
<feature type="transmembrane region" description="Helical" evidence="2">
    <location>
        <begin position="89"/>
        <end position="112"/>
    </location>
</feature>
<organism evidence="3 4">
    <name type="scientific">Mycobacteroides salmoniphilum</name>
    <dbReference type="NCBI Taxonomy" id="404941"/>
    <lineage>
        <taxon>Bacteria</taxon>
        <taxon>Bacillati</taxon>
        <taxon>Actinomycetota</taxon>
        <taxon>Actinomycetes</taxon>
        <taxon>Mycobacteriales</taxon>
        <taxon>Mycobacteriaceae</taxon>
        <taxon>Mycobacteroides</taxon>
    </lineage>
</organism>
<dbReference type="STRING" id="404941.GCA_002013645_04841"/>
<dbReference type="AlphaFoldDB" id="A0A4R8SU08"/>
<accession>A0A4R8SU08</accession>
<comment type="caution">
    <text evidence="3">The sequence shown here is derived from an EMBL/GenBank/DDBJ whole genome shotgun (WGS) entry which is preliminary data.</text>
</comment>
<feature type="compositionally biased region" description="Low complexity" evidence="1">
    <location>
        <begin position="12"/>
        <end position="29"/>
    </location>
</feature>
<proteinExistence type="predicted"/>
<feature type="transmembrane region" description="Helical" evidence="2">
    <location>
        <begin position="164"/>
        <end position="182"/>
    </location>
</feature>
<evidence type="ECO:0000256" key="1">
    <source>
        <dbReference type="SAM" id="MobiDB-lite"/>
    </source>
</evidence>
<dbReference type="Proteomes" id="UP000294604">
    <property type="component" value="Unassembled WGS sequence"/>
</dbReference>
<feature type="region of interest" description="Disordered" evidence="1">
    <location>
        <begin position="1"/>
        <end position="33"/>
    </location>
</feature>
<feature type="transmembrane region" description="Helical" evidence="2">
    <location>
        <begin position="203"/>
        <end position="221"/>
    </location>
</feature>
<evidence type="ECO:0000313" key="3">
    <source>
        <dbReference type="EMBL" id="TEA03942.1"/>
    </source>
</evidence>
<feature type="transmembrane region" description="Helical" evidence="2">
    <location>
        <begin position="133"/>
        <end position="152"/>
    </location>
</feature>
<evidence type="ECO:0000313" key="4">
    <source>
        <dbReference type="Proteomes" id="UP000294604"/>
    </source>
</evidence>